<dbReference type="EMBL" id="SADE01000001">
    <property type="protein sequence ID" value="RVU39638.1"/>
    <property type="molecule type" value="Genomic_DNA"/>
</dbReference>
<accession>A0A3S2WVT6</accession>
<sequence>MDEVLAYGGLFLSAFGAATILPIQSEIVFVGMQIADYPAWMLVLVAGVGNTLGAVVNWFLGRWIERFRDRKWFPAGGKALDRAQRWYHRYGKWSLLLSWAPFIGDPLTIVAGVMRERLLDFVILVTIAKFGRYVFLAAVTAGLIQL</sequence>
<feature type="transmembrane region" description="Helical" evidence="1">
    <location>
        <begin position="95"/>
        <end position="115"/>
    </location>
</feature>
<dbReference type="RefSeq" id="WP_127765009.1">
    <property type="nucleotide sequence ID" value="NZ_SADE01000001.1"/>
</dbReference>
<name>A0A3S2WVT6_9PROT</name>
<feature type="transmembrane region" description="Helical" evidence="1">
    <location>
        <begin position="121"/>
        <end position="144"/>
    </location>
</feature>
<dbReference type="InterPro" id="IPR032816">
    <property type="entry name" value="VTT_dom"/>
</dbReference>
<reference evidence="4" key="1">
    <citation type="submission" date="2019-01" db="EMBL/GenBank/DDBJ databases">
        <title>Gri0909 isolated from a small marine red alga.</title>
        <authorList>
            <person name="Kim J."/>
            <person name="Jeong S.E."/>
            <person name="Jeon C.O."/>
        </authorList>
    </citation>
    <scope>NUCLEOTIDE SEQUENCE [LARGE SCALE GENOMIC DNA]</scope>
    <source>
        <strain evidence="4">Gri0909</strain>
    </source>
</reference>
<proteinExistence type="predicted"/>
<feature type="transmembrane region" description="Helical" evidence="1">
    <location>
        <begin position="40"/>
        <end position="60"/>
    </location>
</feature>
<evidence type="ECO:0000313" key="3">
    <source>
        <dbReference type="EMBL" id="RVU39638.1"/>
    </source>
</evidence>
<dbReference type="OrthoDB" id="9814483at2"/>
<feature type="domain" description="VTT" evidence="2">
    <location>
        <begin position="27"/>
        <end position="139"/>
    </location>
</feature>
<comment type="caution">
    <text evidence="3">The sequence shown here is derived from an EMBL/GenBank/DDBJ whole genome shotgun (WGS) entry which is preliminary data.</text>
</comment>
<evidence type="ECO:0000259" key="2">
    <source>
        <dbReference type="Pfam" id="PF09335"/>
    </source>
</evidence>
<dbReference type="PANTHER" id="PTHR42709">
    <property type="entry name" value="ALKALINE PHOSPHATASE LIKE PROTEIN"/>
    <property type="match status" value="1"/>
</dbReference>
<dbReference type="PANTHER" id="PTHR42709:SF4">
    <property type="entry name" value="INNER MEMBRANE PROTEIN YQAA"/>
    <property type="match status" value="1"/>
</dbReference>
<evidence type="ECO:0000313" key="4">
    <source>
        <dbReference type="Proteomes" id="UP000287447"/>
    </source>
</evidence>
<keyword evidence="1" id="KW-0812">Transmembrane</keyword>
<dbReference type="Proteomes" id="UP000287447">
    <property type="component" value="Unassembled WGS sequence"/>
</dbReference>
<evidence type="ECO:0000256" key="1">
    <source>
        <dbReference type="SAM" id="Phobius"/>
    </source>
</evidence>
<keyword evidence="1" id="KW-0472">Membrane</keyword>
<keyword evidence="1" id="KW-1133">Transmembrane helix</keyword>
<protein>
    <submittedName>
        <fullName evidence="3">DedA family protein</fullName>
    </submittedName>
</protein>
<organism evidence="3 4">
    <name type="scientific">Hwanghaeella grinnelliae</name>
    <dbReference type="NCBI Taxonomy" id="2500179"/>
    <lineage>
        <taxon>Bacteria</taxon>
        <taxon>Pseudomonadati</taxon>
        <taxon>Pseudomonadota</taxon>
        <taxon>Alphaproteobacteria</taxon>
        <taxon>Rhodospirillales</taxon>
        <taxon>Rhodospirillaceae</taxon>
        <taxon>Hwanghaeella</taxon>
    </lineage>
</organism>
<gene>
    <name evidence="3" type="ORF">EOI86_10555</name>
</gene>
<dbReference type="InterPro" id="IPR051311">
    <property type="entry name" value="DedA_domain"/>
</dbReference>
<dbReference type="AlphaFoldDB" id="A0A3S2WVT6"/>
<dbReference type="Pfam" id="PF09335">
    <property type="entry name" value="VTT_dom"/>
    <property type="match status" value="1"/>
</dbReference>
<keyword evidence="4" id="KW-1185">Reference proteome</keyword>